<dbReference type="SUPFAM" id="SSF49764">
    <property type="entry name" value="HSP20-like chaperones"/>
    <property type="match status" value="1"/>
</dbReference>
<dbReference type="Proteomes" id="UP000636888">
    <property type="component" value="Unassembled WGS sequence"/>
</dbReference>
<proteinExistence type="inferred from homology"/>
<evidence type="ECO:0000259" key="4">
    <source>
        <dbReference type="PROSITE" id="PS01031"/>
    </source>
</evidence>
<feature type="domain" description="SHSP" evidence="4">
    <location>
        <begin position="23"/>
        <end position="132"/>
    </location>
</feature>
<organism evidence="5 6">
    <name type="scientific">Geomesophilobacter sediminis</name>
    <dbReference type="NCBI Taxonomy" id="2798584"/>
    <lineage>
        <taxon>Bacteria</taxon>
        <taxon>Pseudomonadati</taxon>
        <taxon>Thermodesulfobacteriota</taxon>
        <taxon>Desulfuromonadia</taxon>
        <taxon>Geobacterales</taxon>
        <taxon>Geobacteraceae</taxon>
        <taxon>Geomesophilobacter</taxon>
    </lineage>
</organism>
<sequence length="133" mass="15042">MMANGITAQNEERSLQTGEETRAPEKFLRPAVNIIEDESELLLTADLPGALKDNIEIHVDQGILTINAPVSVQTTGRPLYREFEWAPYYRQFQIPEVIDQGQMKAEFRNGLLTLHLPKREAAKPRRVEISVAS</sequence>
<comment type="similarity">
    <text evidence="1 2">Belongs to the small heat shock protein (HSP20) family.</text>
</comment>
<dbReference type="PANTHER" id="PTHR11527">
    <property type="entry name" value="HEAT-SHOCK PROTEIN 20 FAMILY MEMBER"/>
    <property type="match status" value="1"/>
</dbReference>
<dbReference type="PROSITE" id="PS01031">
    <property type="entry name" value="SHSP"/>
    <property type="match status" value="1"/>
</dbReference>
<reference evidence="5" key="1">
    <citation type="submission" date="2020-12" db="EMBL/GenBank/DDBJ databases">
        <title>Geomonas sp. Red875, isolated from river sediment.</title>
        <authorList>
            <person name="Xu Z."/>
            <person name="Zhang Z."/>
            <person name="Masuda Y."/>
            <person name="Itoh H."/>
            <person name="Senoo K."/>
        </authorList>
    </citation>
    <scope>NUCLEOTIDE SEQUENCE</scope>
    <source>
        <strain evidence="5">Red875</strain>
    </source>
</reference>
<dbReference type="Pfam" id="PF00011">
    <property type="entry name" value="HSP20"/>
    <property type="match status" value="1"/>
</dbReference>
<dbReference type="InterPro" id="IPR002068">
    <property type="entry name" value="A-crystallin/Hsp20_dom"/>
</dbReference>
<dbReference type="CDD" id="cd06464">
    <property type="entry name" value="ACD_sHsps-like"/>
    <property type="match status" value="1"/>
</dbReference>
<evidence type="ECO:0000256" key="3">
    <source>
        <dbReference type="SAM" id="MobiDB-lite"/>
    </source>
</evidence>
<protein>
    <submittedName>
        <fullName evidence="5">Hsp20/alpha crystallin family protein</fullName>
    </submittedName>
</protein>
<comment type="caution">
    <text evidence="5">The sequence shown here is derived from an EMBL/GenBank/DDBJ whole genome shotgun (WGS) entry which is preliminary data.</text>
</comment>
<evidence type="ECO:0000313" key="6">
    <source>
        <dbReference type="Proteomes" id="UP000636888"/>
    </source>
</evidence>
<evidence type="ECO:0000313" key="5">
    <source>
        <dbReference type="EMBL" id="MBJ6727700.1"/>
    </source>
</evidence>
<dbReference type="Gene3D" id="2.60.40.790">
    <property type="match status" value="1"/>
</dbReference>
<feature type="compositionally biased region" description="Basic and acidic residues" evidence="3">
    <location>
        <begin position="10"/>
        <end position="22"/>
    </location>
</feature>
<evidence type="ECO:0000256" key="2">
    <source>
        <dbReference type="RuleBase" id="RU003616"/>
    </source>
</evidence>
<dbReference type="InterPro" id="IPR031107">
    <property type="entry name" value="Small_HSP"/>
</dbReference>
<evidence type="ECO:0000256" key="1">
    <source>
        <dbReference type="PROSITE-ProRule" id="PRU00285"/>
    </source>
</evidence>
<keyword evidence="6" id="KW-1185">Reference proteome</keyword>
<dbReference type="EMBL" id="JAEMHM010000028">
    <property type="protein sequence ID" value="MBJ6727700.1"/>
    <property type="molecule type" value="Genomic_DNA"/>
</dbReference>
<accession>A0A8J7M2X1</accession>
<dbReference type="InterPro" id="IPR008978">
    <property type="entry name" value="HSP20-like_chaperone"/>
</dbReference>
<feature type="region of interest" description="Disordered" evidence="3">
    <location>
        <begin position="1"/>
        <end position="22"/>
    </location>
</feature>
<dbReference type="AlphaFoldDB" id="A0A8J7M2X1"/>
<name>A0A8J7M2X1_9BACT</name>
<gene>
    <name evidence="5" type="ORF">JFN93_23580</name>
</gene>